<comment type="caution">
    <text evidence="2">The sequence shown here is derived from an EMBL/GenBank/DDBJ whole genome shotgun (WGS) entry which is preliminary data.</text>
</comment>
<dbReference type="InterPro" id="IPR043502">
    <property type="entry name" value="DNA/RNA_pol_sf"/>
</dbReference>
<dbReference type="InterPro" id="IPR051320">
    <property type="entry name" value="Viral_Replic_Matur_Polypro"/>
</dbReference>
<dbReference type="InterPro" id="IPR043128">
    <property type="entry name" value="Rev_trsase/Diguanyl_cyclase"/>
</dbReference>
<dbReference type="PANTHER" id="PTHR33064">
    <property type="entry name" value="POL PROTEIN"/>
    <property type="match status" value="1"/>
</dbReference>
<dbReference type="CDD" id="cd01647">
    <property type="entry name" value="RT_LTR"/>
    <property type="match status" value="1"/>
</dbReference>
<accession>A0A6L2JUY2</accession>
<dbReference type="SUPFAM" id="SSF56672">
    <property type="entry name" value="DNA/RNA polymerases"/>
    <property type="match status" value="1"/>
</dbReference>
<feature type="domain" description="Reverse transcriptase" evidence="1">
    <location>
        <begin position="186"/>
        <end position="279"/>
    </location>
</feature>
<dbReference type="InterPro" id="IPR000477">
    <property type="entry name" value="RT_dom"/>
</dbReference>
<name>A0A6L2JUY2_TANCI</name>
<evidence type="ECO:0000259" key="1">
    <source>
        <dbReference type="Pfam" id="PF00078"/>
    </source>
</evidence>
<dbReference type="Gene3D" id="2.40.70.10">
    <property type="entry name" value="Acid Proteases"/>
    <property type="match status" value="1"/>
</dbReference>
<dbReference type="EMBL" id="BKCJ010001297">
    <property type="protein sequence ID" value="GEU40392.1"/>
    <property type="molecule type" value="Genomic_DNA"/>
</dbReference>
<protein>
    <submittedName>
        <fullName evidence="2">Retrovirus-related Pol polyprotein from transposon 17.6</fullName>
    </submittedName>
</protein>
<proteinExistence type="predicted"/>
<gene>
    <name evidence="2" type="ORF">Tci_012370</name>
</gene>
<dbReference type="PANTHER" id="PTHR33064:SF39">
    <property type="match status" value="1"/>
</dbReference>
<dbReference type="AlphaFoldDB" id="A0A6L2JUY2"/>
<dbReference type="Gene3D" id="3.30.70.270">
    <property type="match status" value="2"/>
</dbReference>
<dbReference type="Pfam" id="PF00078">
    <property type="entry name" value="RVT_1"/>
    <property type="match status" value="1"/>
</dbReference>
<dbReference type="InterPro" id="IPR021109">
    <property type="entry name" value="Peptidase_aspartic_dom_sf"/>
</dbReference>
<organism evidence="2">
    <name type="scientific">Tanacetum cinerariifolium</name>
    <name type="common">Dalmatian daisy</name>
    <name type="synonym">Chrysanthemum cinerariifolium</name>
    <dbReference type="NCBI Taxonomy" id="118510"/>
    <lineage>
        <taxon>Eukaryota</taxon>
        <taxon>Viridiplantae</taxon>
        <taxon>Streptophyta</taxon>
        <taxon>Embryophyta</taxon>
        <taxon>Tracheophyta</taxon>
        <taxon>Spermatophyta</taxon>
        <taxon>Magnoliopsida</taxon>
        <taxon>eudicotyledons</taxon>
        <taxon>Gunneridae</taxon>
        <taxon>Pentapetalae</taxon>
        <taxon>asterids</taxon>
        <taxon>campanulids</taxon>
        <taxon>Asterales</taxon>
        <taxon>Asteraceae</taxon>
        <taxon>Asteroideae</taxon>
        <taxon>Anthemideae</taxon>
        <taxon>Anthemidinae</taxon>
        <taxon>Tanacetum</taxon>
    </lineage>
</organism>
<dbReference type="FunFam" id="3.30.70.270:FF:000020">
    <property type="entry name" value="Transposon Tf2-6 polyprotein-like Protein"/>
    <property type="match status" value="1"/>
</dbReference>
<sequence>MLVEVGKFTFPIDFVILEMEEDSKVPLILGRPFLYTFDVIIRVKQKQLNLGVRTEQMIFHIDYAMKHSNSNDDTCFNIDVIDDILEEDFDVLLDEGSKILHSIKGTLLKEKIFTKFDEFMVTTTDENSKSKSDTKEPSFKKITFNTDYKIKTSLEEPHTNLELKPLPDNLEYVFLKEPFFFLLSYRLSFLKKTKTSSRMPFGLGNTPATFQRCFLAIFHDMIEESVEVFMDDFSVFGISFDHCQNNLDKMLQRCKDAHLVLNWEKCYFMVKKGIVLGHKVSESGLKVDKANIEVISKLPPPTNIKGTRSFLRHAGFYRRFIKDFLKIARPLTQLLKKDTPFEFDDDCHNTFKMLKQKLTCAPMIVSRNWSLPLEIMCDASDFVVRAILDFANYLGSNIIPKGMTYQKKNNFFSDIKHYFWEEPYLFKQVWHYMKSFAALPNSNEVFRQILLEQVWHYMKSFAALPNSNEVFQQILLEVISFSKRKSPKSVIAKLVLAASAYFIWQERNWRMFKNNKRTMQQVRECIYSTVRLKLLSCRFKKTRSGASLAQRWNLPDSCFINNVNA</sequence>
<reference evidence="2" key="1">
    <citation type="journal article" date="2019" name="Sci. Rep.">
        <title>Draft genome of Tanacetum cinerariifolium, the natural source of mosquito coil.</title>
        <authorList>
            <person name="Yamashiro T."/>
            <person name="Shiraishi A."/>
            <person name="Satake H."/>
            <person name="Nakayama K."/>
        </authorList>
    </citation>
    <scope>NUCLEOTIDE SEQUENCE</scope>
</reference>
<evidence type="ECO:0000313" key="2">
    <source>
        <dbReference type="EMBL" id="GEU40392.1"/>
    </source>
</evidence>